<dbReference type="PANTHER" id="PTHR22550">
    <property type="entry name" value="SPORE GERMINATION PROTEIN"/>
    <property type="match status" value="1"/>
</dbReference>
<evidence type="ECO:0000259" key="2">
    <source>
        <dbReference type="Pfam" id="PF13519"/>
    </source>
</evidence>
<name>A0ABN6F0F8_9BACT</name>
<dbReference type="Gene3D" id="3.40.50.410">
    <property type="entry name" value="von Willebrand factor, type A domain"/>
    <property type="match status" value="1"/>
</dbReference>
<gene>
    <name evidence="3" type="ORF">DSLASN_09830</name>
</gene>
<dbReference type="PANTHER" id="PTHR22550:SF14">
    <property type="entry name" value="VWFA DOMAIN-CONTAINING PROTEIN"/>
    <property type="match status" value="1"/>
</dbReference>
<dbReference type="SUPFAM" id="SSF53300">
    <property type="entry name" value="vWA-like"/>
    <property type="match status" value="1"/>
</dbReference>
<evidence type="ECO:0000256" key="1">
    <source>
        <dbReference type="SAM" id="Phobius"/>
    </source>
</evidence>
<proteinExistence type="predicted"/>
<dbReference type="Proteomes" id="UP001320148">
    <property type="component" value="Chromosome"/>
</dbReference>
<keyword evidence="4" id="KW-1185">Reference proteome</keyword>
<feature type="transmembrane region" description="Helical" evidence="1">
    <location>
        <begin position="64"/>
        <end position="83"/>
    </location>
</feature>
<dbReference type="EMBL" id="AP024488">
    <property type="protein sequence ID" value="BCS95351.1"/>
    <property type="molecule type" value="Genomic_DNA"/>
</dbReference>
<protein>
    <recommendedName>
        <fullName evidence="2">VWFA domain-containing protein</fullName>
    </recommendedName>
</protein>
<sequence length="323" mass="35484">MMQVIHNFHFLRPFWLLALLPALGLVLLVLRRQHAHIGLRDVIAEHLLKHLVTGNESKHRLRPAYVLLVFWVIATVAVAGPSWKKEPSPFSEDTSALVIAIKVTPSMTAQDIQPSRLERASHKIKDLLDQRPGSRTALVAYAGSAHLVMPFTRDATIIETFALELSPDIMPEEGDQPAKAIALATQQLKKNKQPGSILLIAGAIDPGQIIALKEHRENTGIPVHILAMAADKGIHVPVDSPPAPPLDQSAMKKAADAAGGTLTIVSPDDRDINALNRRIESTLIDTGQTDEGETWDDGGYWLVPFLVLLSLMWFRKGWVVTWG</sequence>
<dbReference type="RefSeq" id="WP_236891608.1">
    <property type="nucleotide sequence ID" value="NZ_AP024488.1"/>
</dbReference>
<organism evidence="3 4">
    <name type="scientific">Desulfoluna limicola</name>
    <dbReference type="NCBI Taxonomy" id="2810562"/>
    <lineage>
        <taxon>Bacteria</taxon>
        <taxon>Pseudomonadati</taxon>
        <taxon>Thermodesulfobacteriota</taxon>
        <taxon>Desulfobacteria</taxon>
        <taxon>Desulfobacterales</taxon>
        <taxon>Desulfolunaceae</taxon>
        <taxon>Desulfoluna</taxon>
    </lineage>
</organism>
<dbReference type="Pfam" id="PF13519">
    <property type="entry name" value="VWA_2"/>
    <property type="match status" value="1"/>
</dbReference>
<feature type="transmembrane region" description="Helical" evidence="1">
    <location>
        <begin position="12"/>
        <end position="30"/>
    </location>
</feature>
<evidence type="ECO:0000313" key="4">
    <source>
        <dbReference type="Proteomes" id="UP001320148"/>
    </source>
</evidence>
<accession>A0ABN6F0F8</accession>
<dbReference type="InterPro" id="IPR002035">
    <property type="entry name" value="VWF_A"/>
</dbReference>
<keyword evidence="1" id="KW-0812">Transmembrane</keyword>
<keyword evidence="1" id="KW-0472">Membrane</keyword>
<dbReference type="InterPro" id="IPR036465">
    <property type="entry name" value="vWFA_dom_sf"/>
</dbReference>
<keyword evidence="1" id="KW-1133">Transmembrane helix</keyword>
<feature type="domain" description="VWFA" evidence="2">
    <location>
        <begin position="97"/>
        <end position="202"/>
    </location>
</feature>
<reference evidence="3 4" key="1">
    <citation type="submission" date="2021-02" db="EMBL/GenBank/DDBJ databases">
        <title>Complete genome of Desulfoluna sp. strain ASN36.</title>
        <authorList>
            <person name="Takahashi A."/>
            <person name="Kojima H."/>
            <person name="Fukui M."/>
        </authorList>
    </citation>
    <scope>NUCLEOTIDE SEQUENCE [LARGE SCALE GENOMIC DNA]</scope>
    <source>
        <strain evidence="3 4">ASN36</strain>
    </source>
</reference>
<dbReference type="InterPro" id="IPR050768">
    <property type="entry name" value="UPF0353/GerABKA_families"/>
</dbReference>
<evidence type="ECO:0000313" key="3">
    <source>
        <dbReference type="EMBL" id="BCS95351.1"/>
    </source>
</evidence>